<proteinExistence type="predicted"/>
<evidence type="ECO:0000313" key="2">
    <source>
        <dbReference type="Proteomes" id="UP001161064"/>
    </source>
</evidence>
<dbReference type="EMBL" id="BPFZ01000001">
    <property type="protein sequence ID" value="GIU66038.1"/>
    <property type="molecule type" value="Genomic_DNA"/>
</dbReference>
<organism evidence="1 2">
    <name type="scientific">Candidatus Phycosocius spiralis</name>
    <dbReference type="NCBI Taxonomy" id="2815099"/>
    <lineage>
        <taxon>Bacteria</taxon>
        <taxon>Pseudomonadati</taxon>
        <taxon>Pseudomonadota</taxon>
        <taxon>Alphaproteobacteria</taxon>
        <taxon>Caulobacterales</taxon>
        <taxon>Caulobacterales incertae sedis</taxon>
        <taxon>Candidatus Phycosocius</taxon>
    </lineage>
</organism>
<keyword evidence="2" id="KW-1185">Reference proteome</keyword>
<reference evidence="1" key="1">
    <citation type="submission" date="2021-05" db="EMBL/GenBank/DDBJ databases">
        <authorList>
            <person name="Tanabe Y."/>
        </authorList>
    </citation>
    <scope>NUCLEOTIDE SEQUENCE</scope>
    <source>
        <strain evidence="1">BOTRYCO-1</strain>
    </source>
</reference>
<sequence length="163" mass="17577">MPQQDEQVEYISPPNRLKAKLGNRIGSFDAAAIARAEAAIASMSHQFAGWLDEELVKLEAAHKLVNADGAGEEELEDFYRRSHDLKGLGTTYGFPIVSQFAASLCKLIDSPEARAKAPKKILDAHVSAIVAAVKQGIHDSNHPIGKALLVELQSQVDLYASSA</sequence>
<dbReference type="Gene3D" id="1.20.120.160">
    <property type="entry name" value="HPT domain"/>
    <property type="match status" value="1"/>
</dbReference>
<dbReference type="SUPFAM" id="SSF47226">
    <property type="entry name" value="Histidine-containing phosphotransfer domain, HPT domain"/>
    <property type="match status" value="1"/>
</dbReference>
<accession>A0ABQ4PSU4</accession>
<name>A0ABQ4PSU4_9PROT</name>
<dbReference type="RefSeq" id="WP_284358505.1">
    <property type="nucleotide sequence ID" value="NZ_BPFZ01000001.1"/>
</dbReference>
<protein>
    <submittedName>
        <fullName evidence="1">Hpt domain-containing protein</fullName>
    </submittedName>
</protein>
<dbReference type="InterPro" id="IPR036641">
    <property type="entry name" value="HPT_dom_sf"/>
</dbReference>
<dbReference type="Proteomes" id="UP001161064">
    <property type="component" value="Unassembled WGS sequence"/>
</dbReference>
<evidence type="ECO:0000313" key="1">
    <source>
        <dbReference type="EMBL" id="GIU66038.1"/>
    </source>
</evidence>
<comment type="caution">
    <text evidence="1">The sequence shown here is derived from an EMBL/GenBank/DDBJ whole genome shotgun (WGS) entry which is preliminary data.</text>
</comment>
<reference evidence="1" key="2">
    <citation type="journal article" date="2023" name="ISME Commun">
        <title>Characterization of a bloom-associated alphaproteobacterial lineage, 'Candidatus Phycosocius': insights into freshwater algal-bacterial interactions.</title>
        <authorList>
            <person name="Tanabe Y."/>
            <person name="Yamaguchi H."/>
            <person name="Yoshida M."/>
            <person name="Kai A."/>
            <person name="Okazaki Y."/>
        </authorList>
    </citation>
    <scope>NUCLEOTIDE SEQUENCE</scope>
    <source>
        <strain evidence="1">BOTRYCO-1</strain>
    </source>
</reference>
<gene>
    <name evidence="1" type="ORF">PsB1_0192</name>
</gene>